<dbReference type="InterPro" id="IPR010982">
    <property type="entry name" value="Lambda_DNA-bd_dom_sf"/>
</dbReference>
<dbReference type="InterPro" id="IPR001387">
    <property type="entry name" value="Cro/C1-type_HTH"/>
</dbReference>
<reference evidence="2 3" key="1">
    <citation type="journal article" date="2019" name="Int. J. Syst. Evol. Microbiol.">
        <title>The Global Catalogue of Microorganisms (GCM) 10K type strain sequencing project: providing services to taxonomists for standard genome sequencing and annotation.</title>
        <authorList>
            <consortium name="The Broad Institute Genomics Platform"/>
            <consortium name="The Broad Institute Genome Sequencing Center for Infectious Disease"/>
            <person name="Wu L."/>
            <person name="Ma J."/>
        </authorList>
    </citation>
    <scope>NUCLEOTIDE SEQUENCE [LARGE SCALE GENOMIC DNA]</scope>
    <source>
        <strain evidence="2 3">JCM 15591</strain>
    </source>
</reference>
<dbReference type="Gene3D" id="1.10.260.40">
    <property type="entry name" value="lambda repressor-like DNA-binding domains"/>
    <property type="match status" value="1"/>
</dbReference>
<proteinExistence type="predicted"/>
<keyword evidence="3" id="KW-1185">Reference proteome</keyword>
<dbReference type="EMBL" id="BAAAPN010000087">
    <property type="protein sequence ID" value="GAA1771628.1"/>
    <property type="molecule type" value="Genomic_DNA"/>
</dbReference>
<gene>
    <name evidence="2" type="ORF">GCM10009810_31590</name>
</gene>
<dbReference type="Proteomes" id="UP001501475">
    <property type="component" value="Unassembled WGS sequence"/>
</dbReference>
<dbReference type="CDD" id="cd00093">
    <property type="entry name" value="HTH_XRE"/>
    <property type="match status" value="1"/>
</dbReference>
<dbReference type="SUPFAM" id="SSF47413">
    <property type="entry name" value="lambda repressor-like DNA-binding domains"/>
    <property type="match status" value="1"/>
</dbReference>
<evidence type="ECO:0000259" key="1">
    <source>
        <dbReference type="PROSITE" id="PS50943"/>
    </source>
</evidence>
<comment type="caution">
    <text evidence="2">The sequence shown here is derived from an EMBL/GenBank/DDBJ whole genome shotgun (WGS) entry which is preliminary data.</text>
</comment>
<protein>
    <recommendedName>
        <fullName evidence="1">HTH cro/C1-type domain-containing protein</fullName>
    </recommendedName>
</protein>
<feature type="domain" description="HTH cro/C1-type" evidence="1">
    <location>
        <begin position="13"/>
        <end position="68"/>
    </location>
</feature>
<sequence length="124" mass="13596">MDDTQAAELGAHIRKHREATGLSIRRLASLVGIDQAQIIRLEQGKVASPKADVLDRIASEIRVPVADLLTMAGYPVTRALPSLRPYMRAKYRDLPPEAVNEVEDFVKRLQAEHGSGPKAGEDEA</sequence>
<dbReference type="PROSITE" id="PS50943">
    <property type="entry name" value="HTH_CROC1"/>
    <property type="match status" value="1"/>
</dbReference>
<dbReference type="RefSeq" id="WP_344067935.1">
    <property type="nucleotide sequence ID" value="NZ_BAAAPN010000087.1"/>
</dbReference>
<evidence type="ECO:0000313" key="3">
    <source>
        <dbReference type="Proteomes" id="UP001501475"/>
    </source>
</evidence>
<dbReference type="Pfam" id="PF13560">
    <property type="entry name" value="HTH_31"/>
    <property type="match status" value="1"/>
</dbReference>
<accession>A0ABN2L164</accession>
<organism evidence="2 3">
    <name type="scientific">Nostocoides vanveenii</name>
    <dbReference type="NCBI Taxonomy" id="330835"/>
    <lineage>
        <taxon>Bacteria</taxon>
        <taxon>Bacillati</taxon>
        <taxon>Actinomycetota</taxon>
        <taxon>Actinomycetes</taxon>
        <taxon>Micrococcales</taxon>
        <taxon>Intrasporangiaceae</taxon>
        <taxon>Nostocoides</taxon>
    </lineage>
</organism>
<dbReference type="SMART" id="SM00530">
    <property type="entry name" value="HTH_XRE"/>
    <property type="match status" value="1"/>
</dbReference>
<evidence type="ECO:0000313" key="2">
    <source>
        <dbReference type="EMBL" id="GAA1771628.1"/>
    </source>
</evidence>
<name>A0ABN2L164_9MICO</name>